<proteinExistence type="predicted"/>
<keyword evidence="4" id="KW-1185">Reference proteome</keyword>
<gene>
    <name evidence="3" type="ORF">KHB02_006045</name>
    <name evidence="2" type="ORF">KHB02_41825</name>
</gene>
<comment type="caution">
    <text evidence="2">The sequence shown here is derived from an EMBL/GenBank/DDBJ whole genome shotgun (WGS) entry which is preliminary data.</text>
</comment>
<dbReference type="SUPFAM" id="SSF47413">
    <property type="entry name" value="lambda repressor-like DNA-binding domains"/>
    <property type="match status" value="1"/>
</dbReference>
<reference evidence="2" key="1">
    <citation type="submission" date="2021-05" db="EMBL/GenBank/DDBJ databases">
        <title>Novel Bacillus species.</title>
        <authorList>
            <person name="Liu G."/>
        </authorList>
    </citation>
    <scope>NUCLEOTIDE SEQUENCE</scope>
    <source>
        <strain evidence="2 4">FJAT-50051</strain>
    </source>
</reference>
<dbReference type="Pfam" id="PF13560">
    <property type="entry name" value="HTH_31"/>
    <property type="match status" value="1"/>
</dbReference>
<dbReference type="RefSeq" id="WP_213147730.1">
    <property type="nucleotide sequence ID" value="NZ_JAGYPE020000007.1"/>
</dbReference>
<name>A0A942TA05_9BACI</name>
<dbReference type="SMART" id="SM00530">
    <property type="entry name" value="HTH_XRE"/>
    <property type="match status" value="1"/>
</dbReference>
<evidence type="ECO:0000259" key="1">
    <source>
        <dbReference type="PROSITE" id="PS50943"/>
    </source>
</evidence>
<evidence type="ECO:0000313" key="3">
    <source>
        <dbReference type="EMBL" id="MCH6265085.1"/>
    </source>
</evidence>
<dbReference type="EMBL" id="JAGYPE020000007">
    <property type="protein sequence ID" value="MCH6265085.1"/>
    <property type="molecule type" value="Genomic_DNA"/>
</dbReference>
<organism evidence="2">
    <name type="scientific">Neobacillus citreus</name>
    <dbReference type="NCBI Taxonomy" id="2833578"/>
    <lineage>
        <taxon>Bacteria</taxon>
        <taxon>Bacillati</taxon>
        <taxon>Bacillota</taxon>
        <taxon>Bacilli</taxon>
        <taxon>Bacillales</taxon>
        <taxon>Bacillaceae</taxon>
        <taxon>Neobacillus</taxon>
    </lineage>
</organism>
<dbReference type="InterPro" id="IPR001387">
    <property type="entry name" value="Cro/C1-type_HTH"/>
</dbReference>
<dbReference type="EMBL" id="JAGYPE010000009">
    <property type="protein sequence ID" value="MBS4187922.1"/>
    <property type="molecule type" value="Genomic_DNA"/>
</dbReference>
<dbReference type="AlphaFoldDB" id="A0A942TA05"/>
<dbReference type="Proteomes" id="UP000677265">
    <property type="component" value="Unassembled WGS sequence"/>
</dbReference>
<dbReference type="PROSITE" id="PS50943">
    <property type="entry name" value="HTH_CROC1"/>
    <property type="match status" value="1"/>
</dbReference>
<feature type="domain" description="HTH cro/C1-type" evidence="1">
    <location>
        <begin position="15"/>
        <end position="70"/>
    </location>
</feature>
<accession>A0A942TA05</accession>
<dbReference type="InterPro" id="IPR010982">
    <property type="entry name" value="Lambda_DNA-bd_dom_sf"/>
</dbReference>
<sequence length="147" mass="16578">MKEVRSINQNFGKMLKYLRSKQGLSLRQIREMTGISESYVNRLENHGRLCPSYPVIEKLASALSVEPADLLEVGSNKTNGSVIPLEQLLFSCEFTIDGVKTVSPKVIEQLLNLIDVINDVAWEKDTLIADIYEIKEVVDELKQVLTI</sequence>
<evidence type="ECO:0000313" key="2">
    <source>
        <dbReference type="EMBL" id="MBS4187922.1"/>
    </source>
</evidence>
<evidence type="ECO:0000313" key="4">
    <source>
        <dbReference type="Proteomes" id="UP000677265"/>
    </source>
</evidence>
<dbReference type="Gene3D" id="1.10.260.40">
    <property type="entry name" value="lambda repressor-like DNA-binding domains"/>
    <property type="match status" value="1"/>
</dbReference>
<protein>
    <submittedName>
        <fullName evidence="3">Helix-turn-helix domain-containing protein</fullName>
    </submittedName>
    <submittedName>
        <fullName evidence="2">Helix-turn-helix transcriptional regulator</fullName>
    </submittedName>
</protein>
<dbReference type="GO" id="GO:0003677">
    <property type="term" value="F:DNA binding"/>
    <property type="evidence" value="ECO:0007669"/>
    <property type="project" value="InterPro"/>
</dbReference>
<dbReference type="CDD" id="cd00093">
    <property type="entry name" value="HTH_XRE"/>
    <property type="match status" value="1"/>
</dbReference>